<dbReference type="Proteomes" id="UP001267638">
    <property type="component" value="Unassembled WGS sequence"/>
</dbReference>
<evidence type="ECO:0000313" key="2">
    <source>
        <dbReference type="EMBL" id="MDR7153637.1"/>
    </source>
</evidence>
<organism evidence="2 3">
    <name type="scientific">Sphingobium xenophagum</name>
    <dbReference type="NCBI Taxonomy" id="121428"/>
    <lineage>
        <taxon>Bacteria</taxon>
        <taxon>Pseudomonadati</taxon>
        <taxon>Pseudomonadota</taxon>
        <taxon>Alphaproteobacteria</taxon>
        <taxon>Sphingomonadales</taxon>
        <taxon>Sphingomonadaceae</taxon>
        <taxon>Sphingobium</taxon>
    </lineage>
</organism>
<dbReference type="RefSeq" id="WP_310221686.1">
    <property type="nucleotide sequence ID" value="NZ_JAVDWV010000002.1"/>
</dbReference>
<sequence>MRHRTGETDEARGPTSRRTVFAVLWTLILITLLSALAPIGPPLSRPTGSAFNPATSDVVIKARTPASPQMAQAVRTDGDDMPTAVLFGCLVTLVVLVGLCRRIMPFGPERIGLASIPLVRAHPARAPPSAF</sequence>
<feature type="transmembrane region" description="Helical" evidence="1">
    <location>
        <begin position="20"/>
        <end position="39"/>
    </location>
</feature>
<feature type="transmembrane region" description="Helical" evidence="1">
    <location>
        <begin position="81"/>
        <end position="100"/>
    </location>
</feature>
<keyword evidence="1" id="KW-0812">Transmembrane</keyword>
<protein>
    <submittedName>
        <fullName evidence="2">Uncharacterized protein</fullName>
    </submittedName>
</protein>
<keyword evidence="1" id="KW-0472">Membrane</keyword>
<gene>
    <name evidence="2" type="ORF">J2W40_000434</name>
</gene>
<name>A0ABU1WXC4_SPHXE</name>
<reference evidence="2 3" key="1">
    <citation type="submission" date="2023-07" db="EMBL/GenBank/DDBJ databases">
        <title>Sorghum-associated microbial communities from plants grown in Nebraska, USA.</title>
        <authorList>
            <person name="Schachtman D."/>
        </authorList>
    </citation>
    <scope>NUCLEOTIDE SEQUENCE [LARGE SCALE GENOMIC DNA]</scope>
    <source>
        <strain evidence="2 3">4256</strain>
    </source>
</reference>
<comment type="caution">
    <text evidence="2">The sequence shown here is derived from an EMBL/GenBank/DDBJ whole genome shotgun (WGS) entry which is preliminary data.</text>
</comment>
<proteinExistence type="predicted"/>
<accession>A0ABU1WXC4</accession>
<keyword evidence="1" id="KW-1133">Transmembrane helix</keyword>
<dbReference type="EMBL" id="JAVDWV010000002">
    <property type="protein sequence ID" value="MDR7153637.1"/>
    <property type="molecule type" value="Genomic_DNA"/>
</dbReference>
<evidence type="ECO:0000313" key="3">
    <source>
        <dbReference type="Proteomes" id="UP001267638"/>
    </source>
</evidence>
<keyword evidence="3" id="KW-1185">Reference proteome</keyword>
<evidence type="ECO:0000256" key="1">
    <source>
        <dbReference type="SAM" id="Phobius"/>
    </source>
</evidence>